<reference evidence="1 2" key="1">
    <citation type="submission" date="2020-06" db="EMBL/GenBank/DDBJ databases">
        <title>Genome sequence of Rhizobium sp strain ADMK78.</title>
        <authorList>
            <person name="Rahi P."/>
        </authorList>
    </citation>
    <scope>NUCLEOTIDE SEQUENCE [LARGE SCALE GENOMIC DNA]</scope>
    <source>
        <strain evidence="1 2">ADMK78</strain>
    </source>
</reference>
<sequence length="199" mass="22139">MAGAGDKSFAEVTALSRAEWSEWLRDHHATSESVWLVYRKQSKGGQLTVDEAVEEALCWGWIDSLPRKRDDDFTMLLFSPRRANSNWSAVNKARVERAISSGRMQPQGLAVINEAKANGRWQALDDVEALVIPADLGDALDALPPARINFEAFPKSARRGILEWILNARTVETRAKRIAETAKLAADNIRANQWKGGRG</sequence>
<organism evidence="1 2">
    <name type="scientific">Peteryoungia desertarenae</name>
    <dbReference type="NCBI Taxonomy" id="1813451"/>
    <lineage>
        <taxon>Bacteria</taxon>
        <taxon>Pseudomonadati</taxon>
        <taxon>Pseudomonadota</taxon>
        <taxon>Alphaproteobacteria</taxon>
        <taxon>Hyphomicrobiales</taxon>
        <taxon>Rhizobiaceae</taxon>
        <taxon>Peteryoungia</taxon>
    </lineage>
</organism>
<evidence type="ECO:0000313" key="1">
    <source>
        <dbReference type="EMBL" id="QLF69904.1"/>
    </source>
</evidence>
<evidence type="ECO:0000313" key="2">
    <source>
        <dbReference type="Proteomes" id="UP000308530"/>
    </source>
</evidence>
<keyword evidence="2" id="KW-1185">Reference proteome</keyword>
<dbReference type="EMBL" id="CP058350">
    <property type="protein sequence ID" value="QLF69904.1"/>
    <property type="molecule type" value="Genomic_DNA"/>
</dbReference>
<name>A0ABX6QMV2_9HYPH</name>
<protein>
    <submittedName>
        <fullName evidence="1">YdeI/OmpD-associated family protein</fullName>
    </submittedName>
</protein>
<dbReference type="RefSeq" id="WP_138288172.1">
    <property type="nucleotide sequence ID" value="NZ_CP058350.1"/>
</dbReference>
<dbReference type="Pfam" id="PF13376">
    <property type="entry name" value="OmdA"/>
    <property type="match status" value="1"/>
</dbReference>
<dbReference type="Proteomes" id="UP000308530">
    <property type="component" value="Chromosome"/>
</dbReference>
<gene>
    <name evidence="1" type="ORF">FE840_010355</name>
</gene>
<accession>A0ABX6QMV2</accession>
<proteinExistence type="predicted"/>